<evidence type="ECO:0000256" key="1">
    <source>
        <dbReference type="SAM" id="Phobius"/>
    </source>
</evidence>
<keyword evidence="1" id="KW-0812">Transmembrane</keyword>
<dbReference type="InterPro" id="IPR006694">
    <property type="entry name" value="Fatty_acid_hydroxylase"/>
</dbReference>
<dbReference type="GO" id="GO:0008610">
    <property type="term" value="P:lipid biosynthetic process"/>
    <property type="evidence" value="ECO:0007669"/>
    <property type="project" value="InterPro"/>
</dbReference>
<keyword evidence="4" id="KW-1185">Reference proteome</keyword>
<dbReference type="AlphaFoldDB" id="X6PEA5"/>
<feature type="transmembrane region" description="Helical" evidence="1">
    <location>
        <begin position="44"/>
        <end position="62"/>
    </location>
</feature>
<feature type="transmembrane region" description="Helical" evidence="1">
    <location>
        <begin position="205"/>
        <end position="222"/>
    </location>
</feature>
<evidence type="ECO:0000313" key="3">
    <source>
        <dbReference type="EMBL" id="ETO36017.1"/>
    </source>
</evidence>
<keyword evidence="1" id="KW-0472">Membrane</keyword>
<name>X6PEA5_RETFI</name>
<feature type="transmembrane region" description="Helical" evidence="1">
    <location>
        <begin position="283"/>
        <end position="309"/>
    </location>
</feature>
<feature type="transmembrane region" description="Helical" evidence="1">
    <location>
        <begin position="321"/>
        <end position="338"/>
    </location>
</feature>
<organism evidence="3 4">
    <name type="scientific">Reticulomyxa filosa</name>
    <dbReference type="NCBI Taxonomy" id="46433"/>
    <lineage>
        <taxon>Eukaryota</taxon>
        <taxon>Sar</taxon>
        <taxon>Rhizaria</taxon>
        <taxon>Retaria</taxon>
        <taxon>Foraminifera</taxon>
        <taxon>Monothalamids</taxon>
        <taxon>Reticulomyxidae</taxon>
        <taxon>Reticulomyxa</taxon>
    </lineage>
</organism>
<dbReference type="GO" id="GO:0005506">
    <property type="term" value="F:iron ion binding"/>
    <property type="evidence" value="ECO:0007669"/>
    <property type="project" value="InterPro"/>
</dbReference>
<dbReference type="Proteomes" id="UP000023152">
    <property type="component" value="Unassembled WGS sequence"/>
</dbReference>
<proteinExistence type="predicted"/>
<protein>
    <recommendedName>
        <fullName evidence="2">Fatty acid hydroxylase domain-containing protein</fullName>
    </recommendedName>
</protein>
<dbReference type="GO" id="GO:0016491">
    <property type="term" value="F:oxidoreductase activity"/>
    <property type="evidence" value="ECO:0007669"/>
    <property type="project" value="InterPro"/>
</dbReference>
<dbReference type="EMBL" id="ASPP01001073">
    <property type="protein sequence ID" value="ETO36017.1"/>
    <property type="molecule type" value="Genomic_DNA"/>
</dbReference>
<keyword evidence="1" id="KW-1133">Transmembrane helix</keyword>
<dbReference type="OrthoDB" id="408954at2759"/>
<feature type="transmembrane region" description="Helical" evidence="1">
    <location>
        <begin position="156"/>
        <end position="185"/>
    </location>
</feature>
<feature type="transmembrane region" description="Helical" evidence="1">
    <location>
        <begin position="123"/>
        <end position="150"/>
    </location>
</feature>
<accession>X6PEA5</accession>
<gene>
    <name evidence="3" type="ORF">RFI_01047</name>
</gene>
<feature type="domain" description="Fatty acid hydroxylase" evidence="2">
    <location>
        <begin position="226"/>
        <end position="339"/>
    </location>
</feature>
<comment type="caution">
    <text evidence="3">The sequence shown here is derived from an EMBL/GenBank/DDBJ whole genome shotgun (WGS) entry which is preliminary data.</text>
</comment>
<reference evidence="3 4" key="1">
    <citation type="journal article" date="2013" name="Curr. Biol.">
        <title>The Genome of the Foraminiferan Reticulomyxa filosa.</title>
        <authorList>
            <person name="Glockner G."/>
            <person name="Hulsmann N."/>
            <person name="Schleicher M."/>
            <person name="Noegel A.A."/>
            <person name="Eichinger L."/>
            <person name="Gallinger C."/>
            <person name="Pawlowski J."/>
            <person name="Sierra R."/>
            <person name="Euteneuer U."/>
            <person name="Pillet L."/>
            <person name="Moustafa A."/>
            <person name="Platzer M."/>
            <person name="Groth M."/>
            <person name="Szafranski K."/>
            <person name="Schliwa M."/>
        </authorList>
    </citation>
    <scope>NUCLEOTIDE SEQUENCE [LARGE SCALE GENOMIC DNA]</scope>
</reference>
<dbReference type="Pfam" id="PF04116">
    <property type="entry name" value="FA_hydroxylase"/>
    <property type="match status" value="1"/>
</dbReference>
<evidence type="ECO:0000259" key="2">
    <source>
        <dbReference type="Pfam" id="PF04116"/>
    </source>
</evidence>
<sequence length="360" mass="42536">MTSADTFFYHVIAKQFLKKDQALWICGFGNNGLLSDLSGLGVSWIFYYTFIHVVYYLGGYVIRSLVRKFFPSHGTNRVPKHLEIHHIKTSELAFPLYTFVPVLGDFARKKGFARALSHNRFRFYFYAPSIFCVQYLLSLCESVELCGGFAPSLLKFVAFMVLLEFLVFFDHWYILVNLFFFAGLFKKRKKIWTPRGTHIFFFKNIYVYMVMLAICPYDYVHIKKKKHRWEWGKKNLNHHLHHSFELADEMTAWTGYAFEAVDGFSQGFPLVICQMVVPIPLSWYLALVVTIAMWTMYIHCGVPTICWPFMGADYHFIHHKYNWYNFGFFTMFFDWLFGTLKHPVPEDFVGDCRSEQKKEK</sequence>
<dbReference type="OMA" id="NWYNFGF"/>
<evidence type="ECO:0000313" key="4">
    <source>
        <dbReference type="Proteomes" id="UP000023152"/>
    </source>
</evidence>